<keyword evidence="2" id="KW-0805">Transcription regulation</keyword>
<dbReference type="Pfam" id="PF00126">
    <property type="entry name" value="HTH_1"/>
    <property type="match status" value="1"/>
</dbReference>
<evidence type="ECO:0000256" key="2">
    <source>
        <dbReference type="ARBA" id="ARBA00023015"/>
    </source>
</evidence>
<dbReference type="Gene3D" id="1.10.10.10">
    <property type="entry name" value="Winged helix-like DNA-binding domain superfamily/Winged helix DNA-binding domain"/>
    <property type="match status" value="1"/>
</dbReference>
<dbReference type="SUPFAM" id="SSF53850">
    <property type="entry name" value="Periplasmic binding protein-like II"/>
    <property type="match status" value="1"/>
</dbReference>
<dbReference type="AlphaFoldDB" id="A0A239THQ4"/>
<keyword evidence="3" id="KW-0238">DNA-binding</keyword>
<dbReference type="Gene3D" id="3.40.190.290">
    <property type="match status" value="1"/>
</dbReference>
<evidence type="ECO:0000256" key="1">
    <source>
        <dbReference type="ARBA" id="ARBA00009437"/>
    </source>
</evidence>
<sequence length="289" mass="33106">MNLKQLMIFKQFVEDQNVNIVANKLNITQPTVTFHLKNLSETHNVPLYHKKGKHITLTKAGQILYQNSTKILTLIEETEAIMNDYTIFKRGSLRIGASHAPIYGMLPHAMREFMEVYPEIEISLEVDTAPRTVEKVKNREVEIGVISENGIRDKEVEVKRLFNDPLVVAMDKRHPLADKETITIKDIQSYPLITHSSGSTKDSIDEWQHKNLIEIEPIMQSNSMSSLIETIRNSQFLSLLSSSAVNHPDIIAKPLPHAPSERHISIVYKSDRVIHPIMQDFISTIYRLY</sequence>
<dbReference type="InterPro" id="IPR036388">
    <property type="entry name" value="WH-like_DNA-bd_sf"/>
</dbReference>
<comment type="caution">
    <text evidence="5">The sequence shown here is derived from an EMBL/GenBank/DDBJ whole genome shotgun (WGS) entry which is preliminary data.</text>
</comment>
<dbReference type="InterPro" id="IPR000847">
    <property type="entry name" value="LysR_HTH_N"/>
</dbReference>
<dbReference type="Pfam" id="PF03466">
    <property type="entry name" value="LysR_substrate"/>
    <property type="match status" value="1"/>
</dbReference>
<keyword evidence="4" id="KW-0804">Transcription</keyword>
<proteinExistence type="inferred from homology"/>
<dbReference type="GO" id="GO:0003700">
    <property type="term" value="F:DNA-binding transcription factor activity"/>
    <property type="evidence" value="ECO:0007669"/>
    <property type="project" value="InterPro"/>
</dbReference>
<name>A0A239THQ4_9STAP</name>
<organism evidence="5 6">
    <name type="scientific">Staphylococcus piscifermentans</name>
    <dbReference type="NCBI Taxonomy" id="70258"/>
    <lineage>
        <taxon>Bacteria</taxon>
        <taxon>Bacillati</taxon>
        <taxon>Bacillota</taxon>
        <taxon>Bacilli</taxon>
        <taxon>Bacillales</taxon>
        <taxon>Staphylococcaceae</taxon>
        <taxon>Staphylococcus</taxon>
    </lineage>
</organism>
<dbReference type="EMBL" id="BKAR01000044">
    <property type="protein sequence ID" value="GEP85756.1"/>
    <property type="molecule type" value="Genomic_DNA"/>
</dbReference>
<dbReference type="PANTHER" id="PTHR30126:SF39">
    <property type="entry name" value="HTH-TYPE TRANSCRIPTIONAL REGULATOR CYSL"/>
    <property type="match status" value="1"/>
</dbReference>
<reference evidence="5 6" key="1">
    <citation type="submission" date="2019-07" db="EMBL/GenBank/DDBJ databases">
        <title>Whole genome shotgun sequence of Staphylococcus piscifermentans NBRC 109625.</title>
        <authorList>
            <person name="Hosoyama A."/>
            <person name="Uohara A."/>
            <person name="Ohji S."/>
            <person name="Ichikawa N."/>
        </authorList>
    </citation>
    <scope>NUCLEOTIDE SEQUENCE [LARGE SCALE GENOMIC DNA]</scope>
    <source>
        <strain evidence="5 6">NBRC 109625</strain>
    </source>
</reference>
<dbReference type="PROSITE" id="PS50931">
    <property type="entry name" value="HTH_LYSR"/>
    <property type="match status" value="1"/>
</dbReference>
<dbReference type="GO" id="GO:0000976">
    <property type="term" value="F:transcription cis-regulatory region binding"/>
    <property type="evidence" value="ECO:0007669"/>
    <property type="project" value="TreeGrafter"/>
</dbReference>
<comment type="similarity">
    <text evidence="1">Belongs to the LysR transcriptional regulatory family.</text>
</comment>
<dbReference type="OrthoDB" id="9785745at2"/>
<evidence type="ECO:0000313" key="6">
    <source>
        <dbReference type="Proteomes" id="UP000321736"/>
    </source>
</evidence>
<gene>
    <name evidence="5" type="ORF">SPI02_23410</name>
</gene>
<evidence type="ECO:0000256" key="3">
    <source>
        <dbReference type="ARBA" id="ARBA00023125"/>
    </source>
</evidence>
<dbReference type="SUPFAM" id="SSF46785">
    <property type="entry name" value="Winged helix' DNA-binding domain"/>
    <property type="match status" value="1"/>
</dbReference>
<evidence type="ECO:0000256" key="4">
    <source>
        <dbReference type="ARBA" id="ARBA00023163"/>
    </source>
</evidence>
<dbReference type="Proteomes" id="UP000321736">
    <property type="component" value="Unassembled WGS sequence"/>
</dbReference>
<dbReference type="CDD" id="cd05466">
    <property type="entry name" value="PBP2_LTTR_substrate"/>
    <property type="match status" value="1"/>
</dbReference>
<dbReference type="InterPro" id="IPR036390">
    <property type="entry name" value="WH_DNA-bd_sf"/>
</dbReference>
<evidence type="ECO:0000313" key="5">
    <source>
        <dbReference type="EMBL" id="GEP85756.1"/>
    </source>
</evidence>
<accession>A0A239THQ4</accession>
<dbReference type="InterPro" id="IPR005119">
    <property type="entry name" value="LysR_subst-bd"/>
</dbReference>
<dbReference type="RefSeq" id="WP_095103038.1">
    <property type="nucleotide sequence ID" value="NZ_JBHRYM010000004.1"/>
</dbReference>
<dbReference type="PANTHER" id="PTHR30126">
    <property type="entry name" value="HTH-TYPE TRANSCRIPTIONAL REGULATOR"/>
    <property type="match status" value="1"/>
</dbReference>
<protein>
    <submittedName>
        <fullName evidence="5">LysR family transcriptional regulator</fullName>
    </submittedName>
</protein>
<keyword evidence="6" id="KW-1185">Reference proteome</keyword>